<dbReference type="InterPro" id="IPR001347">
    <property type="entry name" value="SIS_dom"/>
</dbReference>
<dbReference type="PROSITE" id="PS51464">
    <property type="entry name" value="SIS"/>
    <property type="match status" value="1"/>
</dbReference>
<proteinExistence type="predicted"/>
<protein>
    <submittedName>
        <fullName evidence="2">Sugar isomerase domain-containing protein</fullName>
    </submittedName>
</protein>
<dbReference type="CDD" id="cd05013">
    <property type="entry name" value="SIS_RpiR"/>
    <property type="match status" value="1"/>
</dbReference>
<dbReference type="PANTHER" id="PTHR30390:SF7">
    <property type="entry name" value="PHOSPHOHEPTOSE ISOMERASE"/>
    <property type="match status" value="1"/>
</dbReference>
<reference evidence="2 3" key="1">
    <citation type="submission" date="2018-08" db="EMBL/GenBank/DDBJ databases">
        <title>A genome reference for cultivated species of the human gut microbiota.</title>
        <authorList>
            <person name="Zou Y."/>
            <person name="Xue W."/>
            <person name="Luo G."/>
        </authorList>
    </citation>
    <scope>NUCLEOTIDE SEQUENCE [LARGE SCALE GENOMIC DNA]</scope>
    <source>
        <strain evidence="2 3">AF24-29</strain>
    </source>
</reference>
<dbReference type="AlphaFoldDB" id="A0A412G613"/>
<dbReference type="SUPFAM" id="SSF53697">
    <property type="entry name" value="SIS domain"/>
    <property type="match status" value="1"/>
</dbReference>
<organism evidence="2 3">
    <name type="scientific">Holdemania filiformis</name>
    <dbReference type="NCBI Taxonomy" id="61171"/>
    <lineage>
        <taxon>Bacteria</taxon>
        <taxon>Bacillati</taxon>
        <taxon>Bacillota</taxon>
        <taxon>Erysipelotrichia</taxon>
        <taxon>Erysipelotrichales</taxon>
        <taxon>Erysipelotrichaceae</taxon>
        <taxon>Holdemania</taxon>
    </lineage>
</organism>
<evidence type="ECO:0000313" key="3">
    <source>
        <dbReference type="Proteomes" id="UP000284178"/>
    </source>
</evidence>
<keyword evidence="2" id="KW-0413">Isomerase</keyword>
<dbReference type="GO" id="GO:0097367">
    <property type="term" value="F:carbohydrate derivative binding"/>
    <property type="evidence" value="ECO:0007669"/>
    <property type="project" value="InterPro"/>
</dbReference>
<dbReference type="RefSeq" id="WP_117892162.1">
    <property type="nucleotide sequence ID" value="NZ_CABJCV010000001.1"/>
</dbReference>
<dbReference type="GeneID" id="83013810"/>
<dbReference type="EMBL" id="QRUP01000001">
    <property type="protein sequence ID" value="RGR76723.1"/>
    <property type="molecule type" value="Genomic_DNA"/>
</dbReference>
<evidence type="ECO:0000313" key="2">
    <source>
        <dbReference type="EMBL" id="RGR76723.1"/>
    </source>
</evidence>
<dbReference type="PANTHER" id="PTHR30390">
    <property type="entry name" value="SEDOHEPTULOSE 7-PHOSPHATE ISOMERASE / DNAA INITIATOR-ASSOCIATING FACTOR FOR REPLICATION INITIATION"/>
    <property type="match status" value="1"/>
</dbReference>
<dbReference type="Gene3D" id="3.40.50.10490">
    <property type="entry name" value="Glucose-6-phosphate isomerase like protein, domain 1"/>
    <property type="match status" value="1"/>
</dbReference>
<dbReference type="InterPro" id="IPR050099">
    <property type="entry name" value="SIS_GmhA/DiaA_subfam"/>
</dbReference>
<dbReference type="NCBIfam" id="NF002805">
    <property type="entry name" value="PRK02947.1"/>
    <property type="match status" value="1"/>
</dbReference>
<accession>A0A412G613</accession>
<feature type="domain" description="SIS" evidence="1">
    <location>
        <begin position="35"/>
        <end position="218"/>
    </location>
</feature>
<keyword evidence="3" id="KW-1185">Reference proteome</keyword>
<dbReference type="InterPro" id="IPR046348">
    <property type="entry name" value="SIS_dom_sf"/>
</dbReference>
<name>A0A412G613_9FIRM</name>
<evidence type="ECO:0000259" key="1">
    <source>
        <dbReference type="PROSITE" id="PS51464"/>
    </source>
</evidence>
<comment type="caution">
    <text evidence="2">The sequence shown here is derived from an EMBL/GenBank/DDBJ whole genome shotgun (WGS) entry which is preliminary data.</text>
</comment>
<gene>
    <name evidence="2" type="ORF">DWY25_00080</name>
</gene>
<dbReference type="Pfam" id="PF13580">
    <property type="entry name" value="SIS_2"/>
    <property type="match status" value="1"/>
</dbReference>
<dbReference type="Proteomes" id="UP000284178">
    <property type="component" value="Unassembled WGS sequence"/>
</dbReference>
<sequence length="249" mass="27513">MREINMDLFYEEMMKVVDVLEGKEMDNIRKASEVCAETIAQGGVVHVFGSGHSVGFGMELAGRPGSLVPFHTIVTSDFVLHGKVSLAEFKDPDNIFERRADIADRLYDLYDIRPQDSFIIISNSGINGVVIDFAIKAKQEGHKVIVVTSWQHTSAEASRHPSGKKLYEMGDVVIDNCGPQGDALIETGKIEKICSISSITGAFIAQSITTETCRLLSERGVELPLLLSEDSEENRKHNAELRQKYAGRI</sequence>
<dbReference type="InterPro" id="IPR035472">
    <property type="entry name" value="RpiR-like_SIS"/>
</dbReference>
<dbReference type="GO" id="GO:0016853">
    <property type="term" value="F:isomerase activity"/>
    <property type="evidence" value="ECO:0007669"/>
    <property type="project" value="UniProtKB-KW"/>
</dbReference>
<dbReference type="GO" id="GO:1901135">
    <property type="term" value="P:carbohydrate derivative metabolic process"/>
    <property type="evidence" value="ECO:0007669"/>
    <property type="project" value="InterPro"/>
</dbReference>